<sequence>MNTNSKQILESANSAITKGDYEGFLSFCADHVKWNFIGDQILNGKEEVRQYMAKNYLEPPTFKVEKLVAEDDIVIAVGKISMKNSDGKTVDYSYCDVWRFQDNKMVELEAFVIED</sequence>
<dbReference type="GO" id="GO:0016853">
    <property type="term" value="F:isomerase activity"/>
    <property type="evidence" value="ECO:0007669"/>
    <property type="project" value="UniProtKB-KW"/>
</dbReference>
<dbReference type="SUPFAM" id="SSF54427">
    <property type="entry name" value="NTF2-like"/>
    <property type="match status" value="1"/>
</dbReference>
<dbReference type="PANTHER" id="PTHR41252">
    <property type="entry name" value="BLR2505 PROTEIN"/>
    <property type="match status" value="1"/>
</dbReference>
<protein>
    <submittedName>
        <fullName evidence="3">Ketosteroid isomerase</fullName>
    </submittedName>
    <submittedName>
        <fullName evidence="2">Nuclear transport factor 2 family protein</fullName>
    </submittedName>
</protein>
<dbReference type="AlphaFoldDB" id="A0A3G6RJZ7"/>
<reference evidence="3 4" key="1">
    <citation type="submission" date="2018-01" db="EMBL/GenBank/DDBJ databases">
        <title>Draft genome sequences of Chryseobacterium lactis NCTC11390, Chryseobacterium oncorhynchi 701B-08, and Chryseobacterium viscerum 687B-08.</title>
        <authorList>
            <person name="Jeong J.-J."/>
            <person name="Lee Y.J."/>
            <person name="Park B."/>
            <person name="Choi I.-G."/>
            <person name="Kim K.D."/>
        </authorList>
    </citation>
    <scope>NUCLEOTIDE SEQUENCE [LARGE SCALE GENOMIC DNA]</scope>
    <source>
        <strain evidence="3 4">NCTC11390</strain>
    </source>
</reference>
<dbReference type="OrthoDB" id="6692273at2"/>
<evidence type="ECO:0000259" key="1">
    <source>
        <dbReference type="Pfam" id="PF12680"/>
    </source>
</evidence>
<dbReference type="Proteomes" id="UP000236262">
    <property type="component" value="Unassembled WGS sequence"/>
</dbReference>
<dbReference type="KEGG" id="clac:EG342_15215"/>
<gene>
    <name evidence="3" type="ORF">C1637_19610</name>
    <name evidence="2" type="ORF">EG342_15215</name>
</gene>
<dbReference type="Pfam" id="PF12680">
    <property type="entry name" value="SnoaL_2"/>
    <property type="match status" value="1"/>
</dbReference>
<dbReference type="EMBL" id="CP033924">
    <property type="protein sequence ID" value="AZA83145.1"/>
    <property type="molecule type" value="Genomic_DNA"/>
</dbReference>
<keyword evidence="3" id="KW-0413">Isomerase</keyword>
<evidence type="ECO:0000313" key="2">
    <source>
        <dbReference type="EMBL" id="AZA83145.1"/>
    </source>
</evidence>
<feature type="domain" description="SnoaL-like" evidence="1">
    <location>
        <begin position="14"/>
        <end position="107"/>
    </location>
</feature>
<dbReference type="Proteomes" id="UP000279972">
    <property type="component" value="Chromosome"/>
</dbReference>
<proteinExistence type="predicted"/>
<name>A0A3G6RJZ7_CHRLC</name>
<keyword evidence="5" id="KW-1185">Reference proteome</keyword>
<dbReference type="PANTHER" id="PTHR41252:SF1">
    <property type="entry name" value="BLR2505 PROTEIN"/>
    <property type="match status" value="1"/>
</dbReference>
<dbReference type="RefSeq" id="WP_103293352.1">
    <property type="nucleotide sequence ID" value="NZ_CP033924.1"/>
</dbReference>
<reference evidence="2 5" key="2">
    <citation type="submission" date="2018-11" db="EMBL/GenBank/DDBJ databases">
        <title>Proposal to divide the Flavobacteriaceae and reorganize its genera based on Amino Acid Identity values calculated from whole genome sequences.</title>
        <authorList>
            <person name="Nicholson A.C."/>
            <person name="Gulvik C.A."/>
            <person name="Whitney A.M."/>
            <person name="Humrighouse B.W."/>
            <person name="Bell M."/>
            <person name="Holmes B."/>
            <person name="Steigerwalt A.G."/>
            <person name="Villarma A."/>
            <person name="Sheth M."/>
            <person name="Batra D."/>
            <person name="Pryor J."/>
            <person name="Bernardet J.-F."/>
            <person name="Hugo C."/>
            <person name="Kampfer P."/>
            <person name="Newman J."/>
            <person name="McQuiston J.R."/>
        </authorList>
    </citation>
    <scope>NUCLEOTIDE SEQUENCE [LARGE SCALE GENOMIC DNA]</scope>
    <source>
        <strain evidence="2 5">KC_1864</strain>
    </source>
</reference>
<dbReference type="InterPro" id="IPR032710">
    <property type="entry name" value="NTF2-like_dom_sf"/>
</dbReference>
<accession>A0A3G6RJZ7</accession>
<evidence type="ECO:0000313" key="4">
    <source>
        <dbReference type="Proteomes" id="UP000236262"/>
    </source>
</evidence>
<dbReference type="InterPro" id="IPR037401">
    <property type="entry name" value="SnoaL-like"/>
</dbReference>
<dbReference type="EMBL" id="PPEH01000009">
    <property type="protein sequence ID" value="PNW11965.1"/>
    <property type="molecule type" value="Genomic_DNA"/>
</dbReference>
<evidence type="ECO:0000313" key="3">
    <source>
        <dbReference type="EMBL" id="PNW11965.1"/>
    </source>
</evidence>
<evidence type="ECO:0000313" key="5">
    <source>
        <dbReference type="Proteomes" id="UP000279972"/>
    </source>
</evidence>
<dbReference type="Gene3D" id="3.10.450.50">
    <property type="match status" value="1"/>
</dbReference>
<organism evidence="3 4">
    <name type="scientific">Chryseobacterium lactis</name>
    <dbReference type="NCBI Taxonomy" id="1241981"/>
    <lineage>
        <taxon>Bacteria</taxon>
        <taxon>Pseudomonadati</taxon>
        <taxon>Bacteroidota</taxon>
        <taxon>Flavobacteriia</taxon>
        <taxon>Flavobacteriales</taxon>
        <taxon>Weeksellaceae</taxon>
        <taxon>Chryseobacterium group</taxon>
        <taxon>Chryseobacterium</taxon>
    </lineage>
</organism>